<protein>
    <submittedName>
        <fullName evidence="6">Small GTP-binding domain protein</fullName>
    </submittedName>
</protein>
<dbReference type="InterPro" id="IPR004095">
    <property type="entry name" value="TGS"/>
</dbReference>
<dbReference type="PANTHER" id="PTHR43127">
    <property type="entry name" value="DEVELOPMENTALLY-REGULATED GTP-BINDING PROTEIN 2"/>
    <property type="match status" value="1"/>
</dbReference>
<evidence type="ECO:0000259" key="5">
    <source>
        <dbReference type="PROSITE" id="PS51880"/>
    </source>
</evidence>
<organism evidence="6 8">
    <name type="scientific">Nitzschia inconspicua</name>
    <dbReference type="NCBI Taxonomy" id="303405"/>
    <lineage>
        <taxon>Eukaryota</taxon>
        <taxon>Sar</taxon>
        <taxon>Stramenopiles</taxon>
        <taxon>Ochrophyta</taxon>
        <taxon>Bacillariophyta</taxon>
        <taxon>Bacillariophyceae</taxon>
        <taxon>Bacillariophycidae</taxon>
        <taxon>Bacillariales</taxon>
        <taxon>Bacillariaceae</taxon>
        <taxon>Nitzschia</taxon>
    </lineage>
</organism>
<dbReference type="EMBL" id="JAGRRH010000014">
    <property type="protein sequence ID" value="KAG7358308.1"/>
    <property type="molecule type" value="Genomic_DNA"/>
</dbReference>
<dbReference type="InterPro" id="IPR005225">
    <property type="entry name" value="Small_GTP-bd"/>
</dbReference>
<evidence type="ECO:0000313" key="8">
    <source>
        <dbReference type="Proteomes" id="UP000693970"/>
    </source>
</evidence>
<dbReference type="PROSITE" id="PS00905">
    <property type="entry name" value="GTP1_OBG"/>
    <property type="match status" value="1"/>
</dbReference>
<dbReference type="CDD" id="cd01896">
    <property type="entry name" value="DRG"/>
    <property type="match status" value="1"/>
</dbReference>
<dbReference type="GO" id="GO:0003924">
    <property type="term" value="F:GTPase activity"/>
    <property type="evidence" value="ECO:0007669"/>
    <property type="project" value="InterPro"/>
</dbReference>
<gene>
    <name evidence="7" type="ORF">IV203_014896</name>
    <name evidence="6" type="ORF">IV203_020418</name>
</gene>
<dbReference type="InterPro" id="IPR031662">
    <property type="entry name" value="GTP-binding_2"/>
</dbReference>
<evidence type="ECO:0000256" key="3">
    <source>
        <dbReference type="SAM" id="MobiDB-lite"/>
    </source>
</evidence>
<keyword evidence="8" id="KW-1185">Reference proteome</keyword>
<dbReference type="InterPro" id="IPR006073">
    <property type="entry name" value="GTP-bd"/>
</dbReference>
<keyword evidence="1" id="KW-0547">Nucleotide-binding</keyword>
<dbReference type="InterPro" id="IPR006074">
    <property type="entry name" value="GTP1-OBG_CS"/>
</dbReference>
<dbReference type="Pfam" id="PF01926">
    <property type="entry name" value="MMR_HSR1"/>
    <property type="match status" value="1"/>
</dbReference>
<dbReference type="InterPro" id="IPR031167">
    <property type="entry name" value="G_OBG"/>
</dbReference>
<comment type="caution">
    <text evidence="6">The sequence shown here is derived from an EMBL/GenBank/DDBJ whole genome shotgun (WGS) entry which is preliminary data.</text>
</comment>
<dbReference type="FunFam" id="3.40.50.300:FF:001436">
    <property type="entry name" value="Developmentally-regulated GTP-binding protein"/>
    <property type="match status" value="1"/>
</dbReference>
<dbReference type="PROSITE" id="PS51710">
    <property type="entry name" value="G_OBG"/>
    <property type="match status" value="1"/>
</dbReference>
<reference evidence="6" key="2">
    <citation type="submission" date="2021-04" db="EMBL/GenBank/DDBJ databases">
        <authorList>
            <person name="Podell S."/>
        </authorList>
    </citation>
    <scope>NUCLEOTIDE SEQUENCE</scope>
    <source>
        <strain evidence="6">Hildebrandi</strain>
    </source>
</reference>
<sequence length="420" mass="46409">MGVMEKIKEIEAEMARTQKNKATNYHLGTLKAKLARLRNELFVEQSGGGGGGGGEGFDVARNGDARVALIGFPSVGKSTLLSRLTSTQSEAAAYEFTTLTCIPGVLNYKGSKIQVLDLPGIIEGAAHGAGRGKEVIAVARSADAILIVLDAGKEGLNRHREILEQELETVGIRLNQRPPDVTVSKRKSGGGVRFASTVPQTLLGPEPEKLVTQILREYKITTADVLAREEITVDQLVDVVVGNREYKPCLYLYNKIDTITIEEVDQLARQPHSIVGSVNKRWNIGDPMEDDLLKAKLWEYLGLTRVYTKRKGSPPDLEEPVILSEIRKGTSVKSLCSNISTQMLRDLNYALVWGTSAKHSPQRCGLNHKLDDEDVVQIVTKTIKQQQLDKSYTSLAQQYQDKHSKKRLEAKKQKQKKLRG</sequence>
<dbReference type="EMBL" id="JAGRRH010000116">
    <property type="protein sequence ID" value="KAG7336586.1"/>
    <property type="molecule type" value="Genomic_DNA"/>
</dbReference>
<name>A0A9K3K4Z6_9STRA</name>
<dbReference type="Pfam" id="PF16897">
    <property type="entry name" value="MMR_HSR1_Xtn"/>
    <property type="match status" value="1"/>
</dbReference>
<feature type="compositionally biased region" description="Basic residues" evidence="3">
    <location>
        <begin position="403"/>
        <end position="420"/>
    </location>
</feature>
<dbReference type="Proteomes" id="UP000693970">
    <property type="component" value="Unassembled WGS sequence"/>
</dbReference>
<dbReference type="FunFam" id="3.10.20.30:FF:000003">
    <property type="entry name" value="Developmentally-regulated GTP-binding protein 1"/>
    <property type="match status" value="1"/>
</dbReference>
<dbReference type="OrthoDB" id="603at2759"/>
<feature type="domain" description="OBG-type G" evidence="4">
    <location>
        <begin position="65"/>
        <end position="296"/>
    </location>
</feature>
<dbReference type="PROSITE" id="PS51880">
    <property type="entry name" value="TGS"/>
    <property type="match status" value="1"/>
</dbReference>
<evidence type="ECO:0000256" key="1">
    <source>
        <dbReference type="ARBA" id="ARBA00022741"/>
    </source>
</evidence>
<feature type="domain" description="TGS" evidence="5">
    <location>
        <begin position="302"/>
        <end position="380"/>
    </location>
</feature>
<evidence type="ECO:0000259" key="4">
    <source>
        <dbReference type="PROSITE" id="PS51710"/>
    </source>
</evidence>
<dbReference type="NCBIfam" id="TIGR00231">
    <property type="entry name" value="small_GTP"/>
    <property type="match status" value="1"/>
</dbReference>
<accession>A0A9K3K4Z6</accession>
<keyword evidence="2" id="KW-0342">GTP-binding</keyword>
<reference evidence="6" key="1">
    <citation type="journal article" date="2021" name="Sci. Rep.">
        <title>Diploid genomic architecture of Nitzschia inconspicua, an elite biomass production diatom.</title>
        <authorList>
            <person name="Oliver A."/>
            <person name="Podell S."/>
            <person name="Pinowska A."/>
            <person name="Traller J.C."/>
            <person name="Smith S.R."/>
            <person name="McClure R."/>
            <person name="Beliaev A."/>
            <person name="Bohutskyi P."/>
            <person name="Hill E.A."/>
            <person name="Rabines A."/>
            <person name="Zheng H."/>
            <person name="Allen L.Z."/>
            <person name="Kuo A."/>
            <person name="Grigoriev I.V."/>
            <person name="Allen A.E."/>
            <person name="Hazlebeck D."/>
            <person name="Allen E.E."/>
        </authorList>
    </citation>
    <scope>NUCLEOTIDE SEQUENCE</scope>
    <source>
        <strain evidence="6">Hildebrandi</strain>
    </source>
</reference>
<dbReference type="AlphaFoldDB" id="A0A9K3K4Z6"/>
<evidence type="ECO:0000313" key="6">
    <source>
        <dbReference type="EMBL" id="KAG7336586.1"/>
    </source>
</evidence>
<dbReference type="InterPro" id="IPR045001">
    <property type="entry name" value="DRG"/>
</dbReference>
<feature type="region of interest" description="Disordered" evidence="3">
    <location>
        <begin position="396"/>
        <end position="420"/>
    </location>
</feature>
<proteinExistence type="predicted"/>
<evidence type="ECO:0000256" key="2">
    <source>
        <dbReference type="ARBA" id="ARBA00023134"/>
    </source>
</evidence>
<evidence type="ECO:0000313" key="7">
    <source>
        <dbReference type="EMBL" id="KAG7358308.1"/>
    </source>
</evidence>
<dbReference type="Pfam" id="PF02824">
    <property type="entry name" value="TGS"/>
    <property type="match status" value="1"/>
</dbReference>
<dbReference type="GO" id="GO:0005525">
    <property type="term" value="F:GTP binding"/>
    <property type="evidence" value="ECO:0007669"/>
    <property type="project" value="UniProtKB-KW"/>
</dbReference>